<dbReference type="InterPro" id="IPR036291">
    <property type="entry name" value="NAD(P)-bd_dom_sf"/>
</dbReference>
<dbReference type="PROSITE" id="PS00061">
    <property type="entry name" value="ADH_SHORT"/>
    <property type="match status" value="1"/>
</dbReference>
<dbReference type="SUPFAM" id="SSF51735">
    <property type="entry name" value="NAD(P)-binding Rossmann-fold domains"/>
    <property type="match status" value="1"/>
</dbReference>
<evidence type="ECO:0000256" key="4">
    <source>
        <dbReference type="ARBA" id="ARBA00022857"/>
    </source>
</evidence>
<evidence type="ECO:0000313" key="14">
    <source>
        <dbReference type="EMBL" id="KAK2726220.1"/>
    </source>
</evidence>
<name>A0AA88I8L5_ARTSF</name>
<dbReference type="PRINTS" id="PR00080">
    <property type="entry name" value="SDRFAMILY"/>
</dbReference>
<accession>A0AA88I8L5</accession>
<dbReference type="Proteomes" id="UP001187531">
    <property type="component" value="Unassembled WGS sequence"/>
</dbReference>
<keyword evidence="7" id="KW-0443">Lipid metabolism</keyword>
<dbReference type="Gene3D" id="3.40.50.720">
    <property type="entry name" value="NAD(P)-binding Rossmann-like Domain"/>
    <property type="match status" value="1"/>
</dbReference>
<comment type="similarity">
    <text evidence="2 12">Belongs to the short-chain dehydrogenases/reductases (SDR) family.</text>
</comment>
<evidence type="ECO:0000256" key="13">
    <source>
        <dbReference type="SAM" id="Phobius"/>
    </source>
</evidence>
<comment type="subcellular location">
    <subcellularLocation>
        <location evidence="1">Membrane</location>
        <topology evidence="1">Multi-pass membrane protein</topology>
    </subcellularLocation>
</comment>
<sequence length="306" mass="34320">MILQLYAVTIILFDICVLLFRIIYHVCLSIYRCFIPPPMRSVEGEIVLVTGAGHGIGREISYIYARLGAKIVCTDLNLETATETASEIRKHGGQAWAYKCDVSDRHSVEQTADIIKRSLGNVTILVNNAGIMPCHPFLSWNAKQIDQCVDINVKGCLWVTRAFLPGMIEEKHGHIVSMSSIAGMVGCKNLVPYCASKYGVVGMMEALHEEIRQDSRKLDINFTTVSPFVVNTGLCKKPTVRFPSFTPILGPEAAAEAIVASQRRNERLLFIPRHFFYVWKWTRALPFAVDDVIKDFFKTGLEPHDD</sequence>
<keyword evidence="6" id="KW-0560">Oxidoreductase</keyword>
<comment type="caution">
    <text evidence="14">The sequence shown here is derived from an EMBL/GenBank/DDBJ whole genome shotgun (WGS) entry which is preliminary data.</text>
</comment>
<reference evidence="14" key="1">
    <citation type="submission" date="2023-07" db="EMBL/GenBank/DDBJ databases">
        <title>Chromosome-level genome assembly of Artemia franciscana.</title>
        <authorList>
            <person name="Jo E."/>
        </authorList>
    </citation>
    <scope>NUCLEOTIDE SEQUENCE</scope>
    <source>
        <tissue evidence="14">Whole body</tissue>
    </source>
</reference>
<comment type="function">
    <text evidence="9">Catalyzes the reduction of all-trans-retinal to all-trans-retinol in the presence of NADPH.</text>
</comment>
<organism evidence="14 15">
    <name type="scientific">Artemia franciscana</name>
    <name type="common">Brine shrimp</name>
    <name type="synonym">Artemia sanfranciscana</name>
    <dbReference type="NCBI Taxonomy" id="6661"/>
    <lineage>
        <taxon>Eukaryota</taxon>
        <taxon>Metazoa</taxon>
        <taxon>Ecdysozoa</taxon>
        <taxon>Arthropoda</taxon>
        <taxon>Crustacea</taxon>
        <taxon>Branchiopoda</taxon>
        <taxon>Anostraca</taxon>
        <taxon>Artemiidae</taxon>
        <taxon>Artemia</taxon>
    </lineage>
</organism>
<dbReference type="GO" id="GO:0005811">
    <property type="term" value="C:lipid droplet"/>
    <property type="evidence" value="ECO:0007669"/>
    <property type="project" value="TreeGrafter"/>
</dbReference>
<dbReference type="PANTHER" id="PTHR24322">
    <property type="entry name" value="PKSB"/>
    <property type="match status" value="1"/>
</dbReference>
<evidence type="ECO:0000256" key="11">
    <source>
        <dbReference type="ARBA" id="ARBA00082544"/>
    </source>
</evidence>
<evidence type="ECO:0000256" key="9">
    <source>
        <dbReference type="ARBA" id="ARBA00059620"/>
    </source>
</evidence>
<keyword evidence="15" id="KW-1185">Reference proteome</keyword>
<dbReference type="Pfam" id="PF00106">
    <property type="entry name" value="adh_short"/>
    <property type="match status" value="1"/>
</dbReference>
<evidence type="ECO:0000256" key="2">
    <source>
        <dbReference type="ARBA" id="ARBA00006484"/>
    </source>
</evidence>
<gene>
    <name evidence="14" type="ORF">QYM36_000614</name>
</gene>
<evidence type="ECO:0000256" key="3">
    <source>
        <dbReference type="ARBA" id="ARBA00022692"/>
    </source>
</evidence>
<proteinExistence type="inferred from homology"/>
<evidence type="ECO:0000256" key="7">
    <source>
        <dbReference type="ARBA" id="ARBA00023098"/>
    </source>
</evidence>
<dbReference type="EMBL" id="JAVRJZ010000002">
    <property type="protein sequence ID" value="KAK2726220.1"/>
    <property type="molecule type" value="Genomic_DNA"/>
</dbReference>
<evidence type="ECO:0000256" key="8">
    <source>
        <dbReference type="ARBA" id="ARBA00023136"/>
    </source>
</evidence>
<dbReference type="FunFam" id="3.40.50.720:FF:000131">
    <property type="entry name" value="Short-chain dehydrogenase/reductase 3"/>
    <property type="match status" value="1"/>
</dbReference>
<feature type="transmembrane region" description="Helical" evidence="13">
    <location>
        <begin position="6"/>
        <end position="31"/>
    </location>
</feature>
<keyword evidence="4" id="KW-0521">NADP</keyword>
<dbReference type="PRINTS" id="PR00081">
    <property type="entry name" value="GDHRDH"/>
</dbReference>
<dbReference type="CDD" id="cd05339">
    <property type="entry name" value="17beta-HSDXI-like_SDR_c"/>
    <property type="match status" value="1"/>
</dbReference>
<dbReference type="InterPro" id="IPR002347">
    <property type="entry name" value="SDR_fam"/>
</dbReference>
<evidence type="ECO:0000256" key="1">
    <source>
        <dbReference type="ARBA" id="ARBA00004141"/>
    </source>
</evidence>
<dbReference type="AlphaFoldDB" id="A0AA88I8L5"/>
<evidence type="ECO:0000313" key="15">
    <source>
        <dbReference type="Proteomes" id="UP001187531"/>
    </source>
</evidence>
<dbReference type="GO" id="GO:0052650">
    <property type="term" value="F:all-trans-retinol dehydrogenase (NADP+) activity"/>
    <property type="evidence" value="ECO:0007669"/>
    <property type="project" value="UniProtKB-ARBA"/>
</dbReference>
<dbReference type="PANTHER" id="PTHR24322:SF736">
    <property type="entry name" value="RETINOL DEHYDROGENASE 10"/>
    <property type="match status" value="1"/>
</dbReference>
<evidence type="ECO:0000256" key="5">
    <source>
        <dbReference type="ARBA" id="ARBA00022989"/>
    </source>
</evidence>
<evidence type="ECO:0000256" key="10">
    <source>
        <dbReference type="ARBA" id="ARBA00068717"/>
    </source>
</evidence>
<keyword evidence="5 13" id="KW-1133">Transmembrane helix</keyword>
<keyword evidence="8 13" id="KW-0472">Membrane</keyword>
<evidence type="ECO:0000256" key="6">
    <source>
        <dbReference type="ARBA" id="ARBA00023002"/>
    </source>
</evidence>
<dbReference type="InterPro" id="IPR020904">
    <property type="entry name" value="Sc_DH/Rdtase_CS"/>
</dbReference>
<evidence type="ECO:0000256" key="12">
    <source>
        <dbReference type="RuleBase" id="RU000363"/>
    </source>
</evidence>
<dbReference type="GO" id="GO:0016020">
    <property type="term" value="C:membrane"/>
    <property type="evidence" value="ECO:0007669"/>
    <property type="project" value="UniProtKB-SubCell"/>
</dbReference>
<keyword evidence="3 13" id="KW-0812">Transmembrane</keyword>
<protein>
    <recommendedName>
        <fullName evidence="10">Short-chain dehydrogenase/reductase 3</fullName>
    </recommendedName>
    <alternativeName>
        <fullName evidence="11">Retinal short-chain dehydrogenase/reductase 1</fullName>
    </alternativeName>
</protein>